<organism evidence="1 2">
    <name type="scientific">Ecytonucleospora hepatopenaei</name>
    <dbReference type="NCBI Taxonomy" id="646526"/>
    <lineage>
        <taxon>Eukaryota</taxon>
        <taxon>Fungi</taxon>
        <taxon>Fungi incertae sedis</taxon>
        <taxon>Microsporidia</taxon>
        <taxon>Enterocytozoonidae</taxon>
        <taxon>Ecytonucleospora</taxon>
    </lineage>
</organism>
<keyword evidence="2" id="KW-1185">Reference proteome</keyword>
<reference evidence="1 2" key="1">
    <citation type="journal article" date="2017" name="Environ. Microbiol.">
        <title>Decay of the glycolytic pathway and adaptation to intranuclear parasitism within Enterocytozoonidae microsporidia.</title>
        <authorList>
            <person name="Wiredu Boakye D."/>
            <person name="Jaroenlak P."/>
            <person name="Prachumwat A."/>
            <person name="Williams T.A."/>
            <person name="Bateman K.S."/>
            <person name="Itsathitphaisarn O."/>
            <person name="Sritunyalucksana K."/>
            <person name="Paszkiewicz K.H."/>
            <person name="Moore K.A."/>
            <person name="Stentiford G.D."/>
            <person name="Williams B.A."/>
        </authorList>
    </citation>
    <scope>NUCLEOTIDE SEQUENCE [LARGE SCALE GENOMIC DNA]</scope>
    <source>
        <strain evidence="1 2">TH1</strain>
    </source>
</reference>
<dbReference type="OrthoDB" id="2194683at2759"/>
<dbReference type="VEuPathDB" id="MicrosporidiaDB:EHP00_1446"/>
<dbReference type="SUPFAM" id="SSF82171">
    <property type="entry name" value="DPP6 N-terminal domain-like"/>
    <property type="match status" value="1"/>
</dbReference>
<dbReference type="EMBL" id="MNPJ01000013">
    <property type="protein sequence ID" value="OQS55189.1"/>
    <property type="molecule type" value="Genomic_DNA"/>
</dbReference>
<evidence type="ECO:0000313" key="2">
    <source>
        <dbReference type="Proteomes" id="UP000192758"/>
    </source>
</evidence>
<comment type="caution">
    <text evidence="1">The sequence shown here is derived from an EMBL/GenBank/DDBJ whole genome shotgun (WGS) entry which is preliminary data.</text>
</comment>
<sequence>MASTVICIKENSNFQKEKLSEFLSDYEFIEENNIFVIHKDVLEKAKETFKKAIAMDKLFVFNISEIDSLINKKEIKHIELEQIDCNYDFIKNNYFIVSYNNKVELNQIEKRTVTNVFDLNNINSAFQSHCGLYFGFIKNKSVKIYAGEEFYLFFSVDYKNRVIRCSFSKDDKFLLIETSEEFYVYDFLTGKRIVIVDNENIEECTFYLHDNNLYNNENTILVEEEKDKSLNSDLNIRSTKDNKNLTWFLNCKKKDSGNEFINLQTGKVDNTLFKINEEINDHKVFTVNNIFVEIYKFKTQMVLKTNFTSKTYLNVADIKVYCANEKIFVLLTKAIGENLTYSMEVFDGEKIAFVSFKNQVDDIVAIDGACAVIYAAGEIEVYKKHEFMYKKMMSIQKYGGSLVEMKFIEKKLFTVIYDSREEKLEMYENEKRASTFSHKKCTGIKWSDYGLYVAAFSEEASAGGMVQIINTDGKLMFKQIYTRLNSFEWRNSPKITKEKVKEIMKNYSEPEDEEESSDIQEIDVKKFATEWIEYLRSIKC</sequence>
<evidence type="ECO:0000313" key="1">
    <source>
        <dbReference type="EMBL" id="OQS55189.1"/>
    </source>
</evidence>
<dbReference type="Proteomes" id="UP000192758">
    <property type="component" value="Unassembled WGS sequence"/>
</dbReference>
<dbReference type="AlphaFoldDB" id="A0A1W0E7Q1"/>
<protein>
    <recommendedName>
        <fullName evidence="3">Translation initiation factor beta propellor-like domain-containing protein</fullName>
    </recommendedName>
</protein>
<proteinExistence type="predicted"/>
<gene>
    <name evidence="1" type="ORF">EHP00_1446</name>
</gene>
<evidence type="ECO:0008006" key="3">
    <source>
        <dbReference type="Google" id="ProtNLM"/>
    </source>
</evidence>
<dbReference type="STRING" id="646526.A0A1W0E7Q1"/>
<name>A0A1W0E7Q1_9MICR</name>
<accession>A0A1W0E7Q1</accession>